<dbReference type="Pfam" id="PF03123">
    <property type="entry name" value="CAT_RBD"/>
    <property type="match status" value="1"/>
</dbReference>
<dbReference type="Proteomes" id="UP000789738">
    <property type="component" value="Unassembled WGS sequence"/>
</dbReference>
<dbReference type="GO" id="GO:0003723">
    <property type="term" value="F:RNA binding"/>
    <property type="evidence" value="ECO:0007669"/>
    <property type="project" value="InterPro"/>
</dbReference>
<comment type="caution">
    <text evidence="1">The sequence shown here is derived from an EMBL/GenBank/DDBJ whole genome shotgun (WGS) entry which is preliminary data.</text>
</comment>
<reference evidence="1" key="1">
    <citation type="submission" date="2021-10" db="EMBL/GenBank/DDBJ databases">
        <authorList>
            <person name="Mesa V."/>
        </authorList>
    </citation>
    <scope>NUCLEOTIDE SEQUENCE</scope>
    <source>
        <strain evidence="1">CC3_PB</strain>
    </source>
</reference>
<dbReference type="InterPro" id="IPR036634">
    <property type="entry name" value="PRD_sf"/>
</dbReference>
<dbReference type="PROSITE" id="PS51372">
    <property type="entry name" value="PRD_2"/>
    <property type="match status" value="2"/>
</dbReference>
<dbReference type="InterPro" id="IPR050661">
    <property type="entry name" value="BglG_antiterminators"/>
</dbReference>
<dbReference type="InterPro" id="IPR036650">
    <property type="entry name" value="CAT_RNA-bd_dom_sf"/>
</dbReference>
<dbReference type="SUPFAM" id="SSF50151">
    <property type="entry name" value="SacY-like RNA-binding domain"/>
    <property type="match status" value="1"/>
</dbReference>
<organism evidence="1 2">
    <name type="scientific">Clostridium neonatale</name>
    <dbReference type="NCBI Taxonomy" id="137838"/>
    <lineage>
        <taxon>Bacteria</taxon>
        <taxon>Bacillati</taxon>
        <taxon>Bacillota</taxon>
        <taxon>Clostridia</taxon>
        <taxon>Eubacteriales</taxon>
        <taxon>Clostridiaceae</taxon>
        <taxon>Clostridium</taxon>
    </lineage>
</organism>
<accession>A0AA86JX04</accession>
<dbReference type="Pfam" id="PF00874">
    <property type="entry name" value="PRD"/>
    <property type="match status" value="2"/>
</dbReference>
<proteinExistence type="predicted"/>
<name>A0AA86JX04_9CLOT</name>
<evidence type="ECO:0000313" key="2">
    <source>
        <dbReference type="Proteomes" id="UP000789738"/>
    </source>
</evidence>
<dbReference type="PANTHER" id="PTHR30185:SF15">
    <property type="entry name" value="CRYPTIC BETA-GLUCOSIDE BGL OPERON ANTITERMINATOR"/>
    <property type="match status" value="1"/>
</dbReference>
<dbReference type="Gene3D" id="2.30.24.10">
    <property type="entry name" value="CAT RNA-binding domain"/>
    <property type="match status" value="1"/>
</dbReference>
<dbReference type="EMBL" id="CAKJVE010000004">
    <property type="protein sequence ID" value="CAG9706887.1"/>
    <property type="molecule type" value="Genomic_DNA"/>
</dbReference>
<dbReference type="RefSeq" id="WP_210887454.1">
    <property type="nucleotide sequence ID" value="NZ_CAKJVE010000004.1"/>
</dbReference>
<sequence length="273" mass="31694">MKVIKKINNNIAFALNKNDEEIIIMGKGVGFSKIPYELNNEGVIESIYVAPKNIKAFDLLNNISEEVNELTEEIINYGEMCINKKLNTSIFLTLLDHISSAIERIEEDMKMNNPLEWQIKHFYPIEYKVGLHAVELMEEKLKVSIPKSEAGFIALHFVNAQIKSGNMTETSKVTAITGEILNIVKYFFKIDLDENSINFSRFVTHLMYFVRRQLNGKNLSDGNKPIFEMMKEKYNNEFKCVEKIEEYIDKKYAIKCSDDEKLYLLMHIQRLIA</sequence>
<dbReference type="InterPro" id="IPR011608">
    <property type="entry name" value="PRD"/>
</dbReference>
<dbReference type="AlphaFoldDB" id="A0AA86JX04"/>
<dbReference type="SMART" id="SM01061">
    <property type="entry name" value="CAT_RBD"/>
    <property type="match status" value="1"/>
</dbReference>
<dbReference type="SUPFAM" id="SSF63520">
    <property type="entry name" value="PTS-regulatory domain, PRD"/>
    <property type="match status" value="2"/>
</dbReference>
<evidence type="ECO:0000313" key="1">
    <source>
        <dbReference type="EMBL" id="CAG9706887.1"/>
    </source>
</evidence>
<gene>
    <name evidence="1" type="ORF">CNEO_42721</name>
</gene>
<dbReference type="PANTHER" id="PTHR30185">
    <property type="entry name" value="CRYPTIC BETA-GLUCOSIDE BGL OPERON ANTITERMINATOR"/>
    <property type="match status" value="1"/>
</dbReference>
<dbReference type="InterPro" id="IPR004341">
    <property type="entry name" value="CAT_RNA-bd_dom"/>
</dbReference>
<dbReference type="Gene3D" id="1.10.1790.10">
    <property type="entry name" value="PRD domain"/>
    <property type="match status" value="2"/>
</dbReference>
<dbReference type="GO" id="GO:0006355">
    <property type="term" value="P:regulation of DNA-templated transcription"/>
    <property type="evidence" value="ECO:0007669"/>
    <property type="project" value="InterPro"/>
</dbReference>
<protein>
    <submittedName>
        <fullName evidence="1">Beta-glucoside bgl operon antiterminator, BglG family</fullName>
    </submittedName>
</protein>